<dbReference type="GO" id="GO:0016078">
    <property type="term" value="P:tRNA decay"/>
    <property type="evidence" value="ECO:0007669"/>
    <property type="project" value="EnsemblFungi"/>
</dbReference>
<keyword evidence="4 10" id="KW-0479">Metal-binding</keyword>
<dbReference type="Gene3D" id="3.40.190.80">
    <property type="match status" value="1"/>
</dbReference>
<evidence type="ECO:0000313" key="12">
    <source>
        <dbReference type="EMBL" id="CDK29433.1"/>
    </source>
</evidence>
<comment type="catalytic activity">
    <reaction evidence="9">
        <text>3'-phosphoadenylyl sulfate + H2O = adenosine 5'-phosphosulfate + phosphate</text>
        <dbReference type="Rhea" id="RHEA:77639"/>
        <dbReference type="ChEBI" id="CHEBI:15377"/>
        <dbReference type="ChEBI" id="CHEBI:43474"/>
        <dbReference type="ChEBI" id="CHEBI:58243"/>
        <dbReference type="ChEBI" id="CHEBI:58339"/>
        <dbReference type="EC" id="3.1.3.7"/>
    </reaction>
    <physiologicalReaction direction="left-to-right" evidence="9">
        <dbReference type="Rhea" id="RHEA:77640"/>
    </physiologicalReaction>
</comment>
<name>W6MSU3_9ASCO</name>
<dbReference type="GO" id="GO:0042538">
    <property type="term" value="P:hyperosmotic salinity response"/>
    <property type="evidence" value="ECO:0007669"/>
    <property type="project" value="EnsemblFungi"/>
</dbReference>
<evidence type="ECO:0000256" key="11">
    <source>
        <dbReference type="RuleBase" id="RU368076"/>
    </source>
</evidence>
<dbReference type="PANTHER" id="PTHR43200:SF6">
    <property type="entry name" value="3'(2'),5'-BISPHOSPHATE NUCLEOTIDASE"/>
    <property type="match status" value="1"/>
</dbReference>
<comment type="function">
    <text evidence="11">Converts adenosine 3'-phosphate 5'-phosphosulfate (PAPS) to adenosine 5'-phosphosulfate (APS) and 3'(2')-phosphoadenosine 5'-phosphate (PAP) to AMP.</text>
</comment>
<evidence type="ECO:0000256" key="9">
    <source>
        <dbReference type="ARBA" id="ARBA00044484"/>
    </source>
</evidence>
<evidence type="ECO:0000256" key="4">
    <source>
        <dbReference type="ARBA" id="ARBA00022723"/>
    </source>
</evidence>
<dbReference type="GO" id="GO:0009086">
    <property type="term" value="P:methionine biosynthetic process"/>
    <property type="evidence" value="ECO:0007669"/>
    <property type="project" value="EnsemblFungi"/>
</dbReference>
<evidence type="ECO:0000313" key="13">
    <source>
        <dbReference type="Proteomes" id="UP000019384"/>
    </source>
</evidence>
<feature type="binding site" evidence="10">
    <location>
        <position position="79"/>
    </location>
    <ligand>
        <name>Mg(2+)</name>
        <dbReference type="ChEBI" id="CHEBI:18420"/>
        <label>1</label>
        <note>catalytic</note>
    </ligand>
</feature>
<reference evidence="12" key="2">
    <citation type="submission" date="2014-02" db="EMBL/GenBank/DDBJ databases">
        <title>Complete DNA sequence of /Kuraishia capsulata/ illustrates novel genomic features among budding yeasts (/Saccharomycotina/).</title>
        <authorList>
            <person name="Morales L."/>
            <person name="Noel B."/>
            <person name="Porcel B."/>
            <person name="Marcet-Houben M."/>
            <person name="Hullo M-F."/>
            <person name="Sacerdot C."/>
            <person name="Tekaia F."/>
            <person name="Leh-Louis V."/>
            <person name="Despons L."/>
            <person name="Khanna V."/>
            <person name="Aury J-M."/>
            <person name="Barbe V."/>
            <person name="Couloux A."/>
            <person name="Labadie K."/>
            <person name="Pelletier E."/>
            <person name="Souciet J-L."/>
            <person name="Boekhout T."/>
            <person name="Gabaldon T."/>
            <person name="Wincker P."/>
            <person name="Dujon B."/>
        </authorList>
    </citation>
    <scope>NUCLEOTIDE SEQUENCE</scope>
    <source>
        <strain evidence="12">CBS 1993</strain>
    </source>
</reference>
<comment type="catalytic activity">
    <reaction evidence="8">
        <text>adenosine 3',5'-bisphosphate + H2O = AMP + phosphate</text>
        <dbReference type="Rhea" id="RHEA:10040"/>
        <dbReference type="ChEBI" id="CHEBI:15377"/>
        <dbReference type="ChEBI" id="CHEBI:43474"/>
        <dbReference type="ChEBI" id="CHEBI:58343"/>
        <dbReference type="ChEBI" id="CHEBI:456215"/>
        <dbReference type="EC" id="3.1.3.7"/>
    </reaction>
    <physiologicalReaction direction="left-to-right" evidence="8">
        <dbReference type="Rhea" id="RHEA:10041"/>
    </physiologicalReaction>
</comment>
<comment type="cofactor">
    <cofactor evidence="1 10 11">
        <name>Mg(2+)</name>
        <dbReference type="ChEBI" id="CHEBI:18420"/>
    </cofactor>
</comment>
<dbReference type="Proteomes" id="UP000019384">
    <property type="component" value="Unassembled WGS sequence"/>
</dbReference>
<dbReference type="GO" id="GO:0004441">
    <property type="term" value="F:inositol-1,4-bisphosphate 1-phosphatase activity"/>
    <property type="evidence" value="ECO:0007669"/>
    <property type="project" value="EnsemblFungi"/>
</dbReference>
<dbReference type="Pfam" id="PF00459">
    <property type="entry name" value="Inositol_P"/>
    <property type="match status" value="1"/>
</dbReference>
<evidence type="ECO:0000256" key="7">
    <source>
        <dbReference type="ARBA" id="ARBA00044466"/>
    </source>
</evidence>
<keyword evidence="13" id="KW-1185">Reference proteome</keyword>
<proteinExistence type="inferred from homology"/>
<dbReference type="Gene3D" id="3.30.540.10">
    <property type="entry name" value="Fructose-1,6-Bisphosphatase, subunit A, domain 1"/>
    <property type="match status" value="1"/>
</dbReference>
<dbReference type="EC" id="3.1.3.7" evidence="3 11"/>
<protein>
    <recommendedName>
        <fullName evidence="3 11">3'(2'),5'-bisphosphate nucleotidase</fullName>
        <ecNumber evidence="3 11">3.1.3.7</ecNumber>
    </recommendedName>
</protein>
<comment type="catalytic activity">
    <reaction evidence="7">
        <text>adenosine 2',5'-bisphosphate + H2O = AMP + phosphate</text>
        <dbReference type="Rhea" id="RHEA:77643"/>
        <dbReference type="ChEBI" id="CHEBI:15377"/>
        <dbReference type="ChEBI" id="CHEBI:43474"/>
        <dbReference type="ChEBI" id="CHEBI:194156"/>
        <dbReference type="ChEBI" id="CHEBI:456215"/>
        <dbReference type="EC" id="3.1.3.7"/>
    </reaction>
    <physiologicalReaction direction="left-to-right" evidence="7">
        <dbReference type="Rhea" id="RHEA:77644"/>
    </physiologicalReaction>
</comment>
<dbReference type="GO" id="GO:0000103">
    <property type="term" value="P:sulfate assimilation"/>
    <property type="evidence" value="ECO:0007669"/>
    <property type="project" value="EnsemblFungi"/>
</dbReference>
<gene>
    <name evidence="12" type="ORF">KUCA_T00005421001</name>
</gene>
<sequence length="361" mass="39321">MKRFYRTMASFHKELLVAQLAVKRASILTKKISDEIAAKTTGGISKTDKSPVTIGDFAAQAIVINSILKNFPSDEVVGEEDSDLIRQTPGLGQNILEHIQNVQNEDKFSSDVLGELSSIDSVCSTIDKGDSKGGSSGRIWALDPIDGTKGFLRGDQFAVCLALIVDGEVQLGVIGCPNLLVDLSNPSGKRGGLFSAIRGRGSYYQNLFEEVKPLDDQRRIFLNNKVSFAEAKVCEGVEKGHSSHELQALIKEDLNIVSKSLNLDSQVKYCALARGDAEIYLRLPKDVNYQEKIWDHAAGNVLITEAEGVVSDIYGNSLDFGKGRTLQSQGIVASSKTLHADIIKTIKKIIGENGEELQKYC</sequence>
<accession>W6MSU3</accession>
<feature type="binding site" evidence="10">
    <location>
        <position position="143"/>
    </location>
    <ligand>
        <name>Mg(2+)</name>
        <dbReference type="ChEBI" id="CHEBI:18420"/>
        <label>1</label>
        <note>catalytic</note>
    </ligand>
</feature>
<evidence type="ECO:0000256" key="5">
    <source>
        <dbReference type="ARBA" id="ARBA00022801"/>
    </source>
</evidence>
<dbReference type="NCBIfam" id="TIGR01330">
    <property type="entry name" value="bisphos_HAL2"/>
    <property type="match status" value="1"/>
</dbReference>
<dbReference type="CDD" id="cd01517">
    <property type="entry name" value="PAP_phosphatase"/>
    <property type="match status" value="1"/>
</dbReference>
<dbReference type="FunFam" id="3.40.190.80:FF:000003">
    <property type="entry name" value="PAP-specific phosphatase HAL2-like"/>
    <property type="match status" value="1"/>
</dbReference>
<reference evidence="12" key="1">
    <citation type="submission" date="2013-12" db="EMBL/GenBank/DDBJ databases">
        <authorList>
            <person name="Genoscope - CEA"/>
        </authorList>
    </citation>
    <scope>NUCLEOTIDE SEQUENCE</scope>
    <source>
        <strain evidence="12">CBS 1993</strain>
    </source>
</reference>
<feature type="binding site" evidence="10">
    <location>
        <position position="145"/>
    </location>
    <ligand>
        <name>Mg(2+)</name>
        <dbReference type="ChEBI" id="CHEBI:18420"/>
        <label>1</label>
        <note>catalytic</note>
    </ligand>
</feature>
<evidence type="ECO:0000256" key="1">
    <source>
        <dbReference type="ARBA" id="ARBA00001946"/>
    </source>
</evidence>
<dbReference type="OrthoDB" id="411145at2759"/>
<keyword evidence="6 10" id="KW-0460">Magnesium</keyword>
<dbReference type="PROSITE" id="PS00629">
    <property type="entry name" value="IMP_1"/>
    <property type="match status" value="1"/>
</dbReference>
<dbReference type="GO" id="GO:0043647">
    <property type="term" value="P:inositol phosphate metabolic process"/>
    <property type="evidence" value="ECO:0007669"/>
    <property type="project" value="UniProtKB-UniRule"/>
</dbReference>
<feature type="binding site" evidence="10">
    <location>
        <position position="295"/>
    </location>
    <ligand>
        <name>Mg(2+)</name>
        <dbReference type="ChEBI" id="CHEBI:18420"/>
        <label>1</label>
        <note>catalytic</note>
    </ligand>
</feature>
<dbReference type="GO" id="GO:0052829">
    <property type="term" value="F:inositol-1,3,4-trisphosphate 1-phosphatase activity"/>
    <property type="evidence" value="ECO:0007669"/>
    <property type="project" value="EnsemblFungi"/>
</dbReference>
<dbReference type="GeneID" id="34522807"/>
<organism evidence="12 13">
    <name type="scientific">Kuraishia capsulata CBS 1993</name>
    <dbReference type="NCBI Taxonomy" id="1382522"/>
    <lineage>
        <taxon>Eukaryota</taxon>
        <taxon>Fungi</taxon>
        <taxon>Dikarya</taxon>
        <taxon>Ascomycota</taxon>
        <taxon>Saccharomycotina</taxon>
        <taxon>Pichiomycetes</taxon>
        <taxon>Pichiales</taxon>
        <taxon>Pichiaceae</taxon>
        <taxon>Kuraishia</taxon>
    </lineage>
</organism>
<dbReference type="STRING" id="1382522.W6MSU3"/>
<evidence type="ECO:0000256" key="3">
    <source>
        <dbReference type="ARBA" id="ARBA00012633"/>
    </source>
</evidence>
<feature type="binding site" evidence="10">
    <location>
        <position position="146"/>
    </location>
    <ligand>
        <name>Mg(2+)</name>
        <dbReference type="ChEBI" id="CHEBI:18420"/>
        <label>1</label>
        <note>catalytic</note>
    </ligand>
</feature>
<dbReference type="HOGENOM" id="CLU_033446_2_1_1"/>
<dbReference type="EMBL" id="HG793130">
    <property type="protein sequence ID" value="CDK29433.1"/>
    <property type="molecule type" value="Genomic_DNA"/>
</dbReference>
<keyword evidence="5 11" id="KW-0378">Hydrolase</keyword>
<dbReference type="GO" id="GO:0046872">
    <property type="term" value="F:metal ion binding"/>
    <property type="evidence" value="ECO:0007669"/>
    <property type="project" value="UniProtKB-UniRule"/>
</dbReference>
<dbReference type="SUPFAM" id="SSF56655">
    <property type="entry name" value="Carbohydrate phosphatase"/>
    <property type="match status" value="1"/>
</dbReference>
<evidence type="ECO:0000256" key="2">
    <source>
        <dbReference type="ARBA" id="ARBA00009759"/>
    </source>
</evidence>
<dbReference type="InterPro" id="IPR051090">
    <property type="entry name" value="Inositol_monoP_superfamily"/>
</dbReference>
<evidence type="ECO:0000256" key="8">
    <source>
        <dbReference type="ARBA" id="ARBA00044479"/>
    </source>
</evidence>
<dbReference type="InterPro" id="IPR006239">
    <property type="entry name" value="DPNP"/>
</dbReference>
<dbReference type="PRINTS" id="PR00377">
    <property type="entry name" value="IMPHPHTASES"/>
</dbReference>
<dbReference type="InterPro" id="IPR020583">
    <property type="entry name" value="Inositol_monoP_metal-BS"/>
</dbReference>
<comment type="similarity">
    <text evidence="2 11">Belongs to the inositol monophosphatase superfamily.</text>
</comment>
<evidence type="ECO:0000256" key="6">
    <source>
        <dbReference type="ARBA" id="ARBA00022842"/>
    </source>
</evidence>
<dbReference type="InterPro" id="IPR000760">
    <property type="entry name" value="Inositol_monophosphatase-like"/>
</dbReference>
<dbReference type="AlphaFoldDB" id="W6MSU3"/>
<dbReference type="RefSeq" id="XP_022461419.1">
    <property type="nucleotide sequence ID" value="XM_022600615.1"/>
</dbReference>
<dbReference type="PANTHER" id="PTHR43200">
    <property type="entry name" value="PHOSPHATASE"/>
    <property type="match status" value="1"/>
</dbReference>
<evidence type="ECO:0000256" key="10">
    <source>
        <dbReference type="PIRSR" id="PIRSR600760-2"/>
    </source>
</evidence>
<dbReference type="GO" id="GO:0008441">
    <property type="term" value="F:3'(2'),5'-bisphosphate nucleotidase activity"/>
    <property type="evidence" value="ECO:0007669"/>
    <property type="project" value="UniProtKB-UniRule"/>
</dbReference>